<dbReference type="Proteomes" id="UP001597525">
    <property type="component" value="Unassembled WGS sequence"/>
</dbReference>
<gene>
    <name evidence="1" type="ORF">ACFS7Y_11645</name>
</gene>
<dbReference type="PROSITE" id="PS51257">
    <property type="entry name" value="PROKAR_LIPOPROTEIN"/>
    <property type="match status" value="1"/>
</dbReference>
<keyword evidence="2" id="KW-1185">Reference proteome</keyword>
<dbReference type="RefSeq" id="WP_320185958.1">
    <property type="nucleotide sequence ID" value="NZ_CP138332.1"/>
</dbReference>
<dbReference type="EMBL" id="JBHUPB010000008">
    <property type="protein sequence ID" value="MFD2968046.1"/>
    <property type="molecule type" value="Genomic_DNA"/>
</dbReference>
<evidence type="ECO:0000313" key="1">
    <source>
        <dbReference type="EMBL" id="MFD2968046.1"/>
    </source>
</evidence>
<proteinExistence type="predicted"/>
<sequence>MYRLAILFFLFIMFFISACEKADSLGLADDEFLVVATGDYVKCSNYLYRFRSSDKTRLKPFLNVEEVQIDPVGLLNLDVEYKAGEQIVVKIRKLTADEDRPCTADVAWYNKIWVLEHRPL</sequence>
<name>A0ABW6BF25_9SPHI</name>
<evidence type="ECO:0000313" key="2">
    <source>
        <dbReference type="Proteomes" id="UP001597525"/>
    </source>
</evidence>
<comment type="caution">
    <text evidence="1">The sequence shown here is derived from an EMBL/GenBank/DDBJ whole genome shotgun (WGS) entry which is preliminary data.</text>
</comment>
<evidence type="ECO:0008006" key="3">
    <source>
        <dbReference type="Google" id="ProtNLM"/>
    </source>
</evidence>
<protein>
    <recommendedName>
        <fullName evidence="3">Lipoprotein</fullName>
    </recommendedName>
</protein>
<reference evidence="2" key="1">
    <citation type="journal article" date="2019" name="Int. J. Syst. Evol. Microbiol.">
        <title>The Global Catalogue of Microorganisms (GCM) 10K type strain sequencing project: providing services to taxonomists for standard genome sequencing and annotation.</title>
        <authorList>
            <consortium name="The Broad Institute Genomics Platform"/>
            <consortium name="The Broad Institute Genome Sequencing Center for Infectious Disease"/>
            <person name="Wu L."/>
            <person name="Ma J."/>
        </authorList>
    </citation>
    <scope>NUCLEOTIDE SEQUENCE [LARGE SCALE GENOMIC DNA]</scope>
    <source>
        <strain evidence="2">KCTC 22814</strain>
    </source>
</reference>
<organism evidence="1 2">
    <name type="scientific">Sphingobacterium bambusae</name>
    <dbReference type="NCBI Taxonomy" id="662858"/>
    <lineage>
        <taxon>Bacteria</taxon>
        <taxon>Pseudomonadati</taxon>
        <taxon>Bacteroidota</taxon>
        <taxon>Sphingobacteriia</taxon>
        <taxon>Sphingobacteriales</taxon>
        <taxon>Sphingobacteriaceae</taxon>
        <taxon>Sphingobacterium</taxon>
    </lineage>
</organism>
<accession>A0ABW6BF25</accession>